<feature type="transmembrane region" description="Helical" evidence="1">
    <location>
        <begin position="52"/>
        <end position="70"/>
    </location>
</feature>
<evidence type="ECO:0000313" key="2">
    <source>
        <dbReference type="EMBL" id="RKN81163.1"/>
    </source>
</evidence>
<dbReference type="AlphaFoldDB" id="A0A3B0C561"/>
<comment type="caution">
    <text evidence="2">The sequence shown here is derived from an EMBL/GenBank/DDBJ whole genome shotgun (WGS) entry which is preliminary data.</text>
</comment>
<proteinExistence type="predicted"/>
<dbReference type="Proteomes" id="UP000276603">
    <property type="component" value="Unassembled WGS sequence"/>
</dbReference>
<sequence length="108" mass="12807">MKKYSIEDEELIELLRKSKLEEPSEDFTKRLTESVIGRYHKKKVPESIFDKYFGRFVLFFLVFSNLLFLYDLKLFQAEPQLFMGVIAFVIGLWLLMALMIGFRKPSLS</sequence>
<evidence type="ECO:0000313" key="3">
    <source>
        <dbReference type="Proteomes" id="UP000276603"/>
    </source>
</evidence>
<evidence type="ECO:0000256" key="1">
    <source>
        <dbReference type="SAM" id="Phobius"/>
    </source>
</evidence>
<dbReference type="RefSeq" id="WP_120711320.1">
    <property type="nucleotide sequence ID" value="NZ_CANMKH010000002.1"/>
</dbReference>
<protein>
    <submittedName>
        <fullName evidence="2">Uncharacterized protein</fullName>
    </submittedName>
</protein>
<gene>
    <name evidence="2" type="ORF">D7Z94_09475</name>
</gene>
<keyword evidence="1" id="KW-0472">Membrane</keyword>
<keyword evidence="1" id="KW-0812">Transmembrane</keyword>
<reference evidence="2 3" key="1">
    <citation type="submission" date="2018-10" db="EMBL/GenBank/DDBJ databases">
        <title>Ulvibacterium marinum gen. nov., sp. nov., a novel marine bacterium of the family Flavobacteriaceae, isolated from a culture of the green alga Ulva prolifera.</title>
        <authorList>
            <person name="Zhang Z."/>
        </authorList>
    </citation>
    <scope>NUCLEOTIDE SEQUENCE [LARGE SCALE GENOMIC DNA]</scope>
    <source>
        <strain evidence="2 3">CCMM003</strain>
    </source>
</reference>
<feature type="transmembrane region" description="Helical" evidence="1">
    <location>
        <begin position="82"/>
        <end position="102"/>
    </location>
</feature>
<keyword evidence="1" id="KW-1133">Transmembrane helix</keyword>
<dbReference type="EMBL" id="RBCJ01000002">
    <property type="protein sequence ID" value="RKN81163.1"/>
    <property type="molecule type" value="Genomic_DNA"/>
</dbReference>
<name>A0A3B0C561_9FLAO</name>
<organism evidence="2 3">
    <name type="scientific">Ulvibacterium marinum</name>
    <dbReference type="NCBI Taxonomy" id="2419782"/>
    <lineage>
        <taxon>Bacteria</taxon>
        <taxon>Pseudomonadati</taxon>
        <taxon>Bacteroidota</taxon>
        <taxon>Flavobacteriia</taxon>
        <taxon>Flavobacteriales</taxon>
        <taxon>Flavobacteriaceae</taxon>
        <taxon>Ulvibacterium</taxon>
    </lineage>
</organism>
<keyword evidence="3" id="KW-1185">Reference proteome</keyword>
<accession>A0A3B0C561</accession>